<reference evidence="1" key="1">
    <citation type="submission" date="2022-04" db="EMBL/GenBank/DDBJ databases">
        <title>Genome of the entomopathogenic fungus Entomophthora muscae.</title>
        <authorList>
            <person name="Elya C."/>
            <person name="Lovett B.R."/>
            <person name="Lee E."/>
            <person name="Macias A.M."/>
            <person name="Hajek A.E."/>
            <person name="De Bivort B.L."/>
            <person name="Kasson M.T."/>
            <person name="De Fine Licht H.H."/>
            <person name="Stajich J.E."/>
        </authorList>
    </citation>
    <scope>NUCLEOTIDE SEQUENCE</scope>
    <source>
        <strain evidence="1">Berkeley</strain>
    </source>
</reference>
<dbReference type="EMBL" id="QTSX02007426">
    <property type="protein sequence ID" value="KAJ9048357.1"/>
    <property type="molecule type" value="Genomic_DNA"/>
</dbReference>
<evidence type="ECO:0000313" key="2">
    <source>
        <dbReference type="Proteomes" id="UP001165960"/>
    </source>
</evidence>
<gene>
    <name evidence="1" type="primary">UBR1_5</name>
    <name evidence="1" type="ORF">DSO57_1035817</name>
</gene>
<name>A0ACC2RE54_9FUNG</name>
<keyword evidence="1" id="KW-0808">Transferase</keyword>
<dbReference type="Proteomes" id="UP001165960">
    <property type="component" value="Unassembled WGS sequence"/>
</dbReference>
<organism evidence="1 2">
    <name type="scientific">Entomophthora muscae</name>
    <dbReference type="NCBI Taxonomy" id="34485"/>
    <lineage>
        <taxon>Eukaryota</taxon>
        <taxon>Fungi</taxon>
        <taxon>Fungi incertae sedis</taxon>
        <taxon>Zoopagomycota</taxon>
        <taxon>Entomophthoromycotina</taxon>
        <taxon>Entomophthoromycetes</taxon>
        <taxon>Entomophthorales</taxon>
        <taxon>Entomophthoraceae</taxon>
        <taxon>Entomophthora</taxon>
    </lineage>
</organism>
<dbReference type="EC" id="2.3.2.27" evidence="1"/>
<comment type="caution">
    <text evidence="1">The sequence shown here is derived from an EMBL/GenBank/DDBJ whole genome shotgun (WGS) entry which is preliminary data.</text>
</comment>
<accession>A0ACC2RE54</accession>
<keyword evidence="1" id="KW-0012">Acyltransferase</keyword>
<evidence type="ECO:0000313" key="1">
    <source>
        <dbReference type="EMBL" id="KAJ9048357.1"/>
    </source>
</evidence>
<sequence>MNHYPDNAIGAKAREEGDWVAFEASLDEFFSTLPPRASFKLTDEIKVWLVDVFNKIIGCPEFYYDSRNDRICFGPSQAKLIKYDPFFTRKSTFCGRLLEKGEAVYKCRDCGVDPNCALCSACFDATDHEGHDVGVMLHNDRDCCCGCGDPEVWKPDMFCPYHNPSHDHTMEDMLSEFPLGLQHSISSFIRVTLDLAIRVLRYSPESIFKEQDSRKIKADALKMARAFNNGTFSSGHFSYSLIVWDDDVHTFSEFERLCQAAVKCSPEKAKEFRIGLNKVGRQAVDVSNSIETLLAANKVFSVTGFNCSIRSSFATFMEDLSGFLIHYFVLLASSQALEQHHSGKFVSLVLNILSQHLSSPHRDALANVKIETPGAYPKPGRPSAEGTPGQEYSHIAASYNTPQMEGTGEFVDSVRYMVVESEGLSTDGMMGEEEMDENEPRGGIFDIDGVNEDFLYLEDPEMYPGPILDISLMDVSPYTLTSAPQEEGETYPLQTPPPPVPRHRFDWFLCLDDIYWRRLRIDLRRLYTLTPLIASKELRFQTAVHFVVNYPAYLSKPLLREPSFEQGMLAFSAQLLSVPSVAAFLVREMNFLSYLLSLVERFFTPAAPDGKEVGCYSRTYTDVLKFCDVYSFRPAAMVPQTPEFKSKLCTLIMQDLHLILEHGLVQELLPQNHLHVAQFLYFLTYFQGMNPNCRKFDTHVEFETDTFIAAFEASFYVYRMMRPFAHAFRFSPPQLAKSIRRTMYKLNFWISRVTEGKVDFKTVVLPTNGPFAVVDFQVESGAPVSFHYLLHWFLSLLFLHTDLLDPSSLRTLGFENLSHLLVGCTPQNSDYESNFSCVMAILDFPLRAVVKSSQIRANLWVRNGYAIRSQVVNYRETTDSLFYLDLFLVQYMFVLFPPHVALYTLLDRFSLNNLLTFDLTHPVYDKNQMLDMTAEFFTLLIHCLTERGRASNQSPEMELRREIIHYTIKPISFSDLDRLLPDRILDECNFSKMVRELCIYKPHETMNDTGTYKLRPEFFNEVNPYFYLSSRNTREIAEQLKRNSGLDQYFRPHLVYIQRGPFTLLGNLIHDQSMTLIIFYTLYHCLFSENAHTLLEDVLQLYLIAAEDRNSSYMAEGCSERQGLWFYTSNSYFPCAFPGNEEIREVSCLTLLLKVSNDGRFQSSRPKLTYILDFLHRHSSPFARSLIVESRNAAADNIEAAAKAEADQRRRDEAKARRARIMNSFTKAQTDFMKNQEELYNETRVVEGELEAEDDSMGDLSPAEKPYLTGNCLVCQEEGSSAAPYGILAFAQPSKLLSILQLADVDLPATVNCEGQGLVLQRMPYIAQRLANFDTDPTSPQYPPSSDGTAFGVHLSSCGHILHLACLEKYYAQLENRQNTNPARNHIENINFREIVCPLCKSISNTILPILGNPGLAHWLIGNVPLSGSWTQALAKTWDKLLSRLDELDPSSLCEINAICSETIVHPYVLRTKSNPNSPAPCPFNGDLHAGLTEPLSMTGSALPFAALQSRRRAQVLTPSRTGGMINEFMDQLSATAFLPTGDPLTNEQLRDFFDYIYPGDVAINAYKQFLDIFRITYAQRSLHQLTVPAWREYSQTRTLLDPVVACFAYTITFVEITDRTMQAGSTDTGLVIDRTPTITRDLLVVFWGTILSMHAAAGPRYEATSIKRALSLLSQFHVNNYDSILLCEPFQILIELSLTAIPLALLDVRHVIRLLILVMTAKTLVGCFAATTTHSATNPKGGMAPMPPSLEQLTVLIGHHGLNLTDDEFRYAWESRGFKFAFPFVYQNILVFMRKTLLFLDACQISLSRGLESTGVELDDILACIGLPAFDEILAQTLNDETERTTIIRWCRSTNHYASGYRLMTVEFPYPYRLTALPPRMDQLFSACRRIRCAGCDSPPTNPGVCLSCGAVVCVQADCCRMGEEGEANMHRKTCAGHIGSFLIVQSCSVLHLHYRNGSYYFAPYLDVHGEGDIELRKARPLFLDKKRYNSLLKSYLNHSIPQSICRRLEANFDFGGWPTL</sequence>
<proteinExistence type="predicted"/>
<keyword evidence="2" id="KW-1185">Reference proteome</keyword>
<protein>
    <submittedName>
        <fullName evidence="1">E3 ubiquitin-protein ligase ubr1</fullName>
        <ecNumber evidence="1">2.3.2.27</ecNumber>
    </submittedName>
</protein>